<dbReference type="Gene3D" id="3.40.1310.10">
    <property type="match status" value="1"/>
</dbReference>
<dbReference type="GO" id="GO:0005524">
    <property type="term" value="F:ATP binding"/>
    <property type="evidence" value="ECO:0007669"/>
    <property type="project" value="UniProtKB-UniRule"/>
</dbReference>
<dbReference type="GO" id="GO:0003677">
    <property type="term" value="F:DNA binding"/>
    <property type="evidence" value="ECO:0007669"/>
    <property type="project" value="UniProtKB-UniRule"/>
</dbReference>
<dbReference type="HAMAP" id="MF_04000">
    <property type="entry name" value="PPV_E1"/>
    <property type="match status" value="1"/>
</dbReference>
<evidence type="ECO:0000256" key="2">
    <source>
        <dbReference type="ARBA" id="ARBA00022518"/>
    </source>
</evidence>
<accession>R9RZL3</accession>
<evidence type="ECO:0000256" key="11">
    <source>
        <dbReference type="ARBA" id="ARBA00023235"/>
    </source>
</evidence>
<keyword evidence="8 15" id="KW-0347">Helicase</keyword>
<dbReference type="InterPro" id="IPR014000">
    <property type="entry name" value="PPV_DNA_helicase_E1_N"/>
</dbReference>
<comment type="PTM">
    <text evidence="15">Sumoylated.</text>
</comment>
<dbReference type="InterPro" id="IPR001177">
    <property type="entry name" value="PPV_DNA_helicase_E1_C"/>
</dbReference>
<comment type="similarity">
    <text evidence="15 16">Belongs to the papillomaviridae E1 protein family.</text>
</comment>
<dbReference type="SUPFAM" id="SSF52540">
    <property type="entry name" value="P-loop containing nucleoside triphosphate hydrolases"/>
    <property type="match status" value="1"/>
</dbReference>
<protein>
    <recommendedName>
        <fullName evidence="15 16">Replication protein E1</fullName>
        <ecNumber evidence="15 16">5.6.2.4</ecNumber>
    </recommendedName>
    <alternativeName>
        <fullName evidence="15">ATP-dependent helicase E1</fullName>
    </alternativeName>
    <alternativeName>
        <fullName evidence="15">DNA 3'-5' helicase E1</fullName>
    </alternativeName>
</protein>
<name>R9RZL3_9PAPI</name>
<comment type="function">
    <text evidence="16">ATP-dependent DNA helicase required for initiation of viral DNA replication. It forms a complex with the viral E2 protein. The E1-E2 complex binds to the replication origin which contains binding sites for both proteins.</text>
</comment>
<evidence type="ECO:0000256" key="6">
    <source>
        <dbReference type="ARBA" id="ARBA00022741"/>
    </source>
</evidence>
<evidence type="ECO:0000256" key="10">
    <source>
        <dbReference type="ARBA" id="ARBA00023125"/>
    </source>
</evidence>
<keyword evidence="7 15" id="KW-0378">Hydrolase</keyword>
<feature type="compositionally biased region" description="Polar residues" evidence="17">
    <location>
        <begin position="105"/>
        <end position="142"/>
    </location>
</feature>
<evidence type="ECO:0000256" key="8">
    <source>
        <dbReference type="ARBA" id="ARBA00022806"/>
    </source>
</evidence>
<keyword evidence="3 15" id="KW-0597">Phosphoprotein</keyword>
<comment type="catalytic activity">
    <reaction evidence="13 15 16">
        <text>ATP + H2O = ADP + phosphate + H(+)</text>
        <dbReference type="Rhea" id="RHEA:13065"/>
        <dbReference type="ChEBI" id="CHEBI:15377"/>
        <dbReference type="ChEBI" id="CHEBI:15378"/>
        <dbReference type="ChEBI" id="CHEBI:30616"/>
        <dbReference type="ChEBI" id="CHEBI:43474"/>
        <dbReference type="ChEBI" id="CHEBI:456216"/>
        <dbReference type="EC" id="5.6.2.4"/>
    </reaction>
</comment>
<keyword evidence="5 15" id="KW-0235">DNA replication</keyword>
<evidence type="ECO:0000256" key="9">
    <source>
        <dbReference type="ARBA" id="ARBA00022840"/>
    </source>
</evidence>
<evidence type="ECO:0000256" key="1">
    <source>
        <dbReference type="ARBA" id="ARBA00004147"/>
    </source>
</evidence>
<gene>
    <name evidence="15 19" type="primary">E1</name>
</gene>
<feature type="cross-link" description="Glycyl lysine isopeptide (Lys-Gly) (interchain with G-Cter in SUMO)" evidence="15">
    <location>
        <position position="518"/>
    </location>
</feature>
<dbReference type="Pfam" id="PF00519">
    <property type="entry name" value="PPV_E1_C"/>
    <property type="match status" value="1"/>
</dbReference>
<comment type="function">
    <text evidence="14 15">ATP-dependent DNA 3'-5' helicase required for initiation of viral DNA replication. It forms a complex with the viral E2 protein. The E1-E2 complex binds to the replication origin which contains binding sites for both proteins. During the initial step, a dimer of E1 interacts with a dimer of protein E2 leading to a complex that binds the viral origin of replication with high specificity. Then, a second dimer of E1 displaces the E2 dimer in an ATP-dependent manner to form the E1 tetramer. Following this, two E1 monomers are added to each half of the site, which results in the formation of two E1 trimers on the viral ori. Subsequently, two hexamers will be created. The double hexamer acts as a bi-directional helicase machinery and unwinds the viral DNA and then recruits the host DNA polymerase to start replication.</text>
</comment>
<dbReference type="InterPro" id="IPR046832">
    <property type="entry name" value="PPV_E1_DBD"/>
</dbReference>
<feature type="domain" description="SF3 helicase" evidence="18">
    <location>
        <begin position="411"/>
        <end position="561"/>
    </location>
</feature>
<reference evidence="19 20" key="1">
    <citation type="journal article" date="2013" name="Genome Announc.">
        <title>Complete genome sequence of a papillomavirus isolated from the European mole.</title>
        <authorList>
            <person name="Maes P."/>
            <person name="Sijmons S."/>
            <person name="Stevens H."/>
            <person name="Van Ranst M."/>
        </authorList>
    </citation>
    <scope>NUCLEOTIDE SEQUENCE [LARGE SCALE GENOMIC DNA]</scope>
    <source>
        <strain evidence="19">Bruges/2009/05</strain>
    </source>
</reference>
<comment type="subunit">
    <text evidence="15">Can form hexamers. Interacts with E2 protein; this interaction increases E1 DNA binding specificity. Interacts with host DNA polymerase subunit POLA2. Interacts with host single stranded DNA-binding protein RPA1. Interacts with host TOP1; this interaction stimulates the enzymatic activity of TOP1.</text>
</comment>
<dbReference type="GO" id="GO:0016887">
    <property type="term" value="F:ATP hydrolysis activity"/>
    <property type="evidence" value="ECO:0007669"/>
    <property type="project" value="RHEA"/>
</dbReference>
<dbReference type="SUPFAM" id="SSF55464">
    <property type="entry name" value="Origin of replication-binding domain, RBD-like"/>
    <property type="match status" value="1"/>
</dbReference>
<comment type="subcellular location">
    <subcellularLocation>
        <location evidence="1 15">Host nucleus</location>
    </subcellularLocation>
</comment>
<dbReference type="GO" id="GO:0042025">
    <property type="term" value="C:host cell nucleus"/>
    <property type="evidence" value="ECO:0007669"/>
    <property type="project" value="UniProtKB-SubCell"/>
</dbReference>
<evidence type="ECO:0000256" key="7">
    <source>
        <dbReference type="ARBA" id="ARBA00022801"/>
    </source>
</evidence>
<proteinExistence type="inferred from homology"/>
<evidence type="ECO:0000313" key="20">
    <source>
        <dbReference type="Proteomes" id="UP000113835"/>
    </source>
</evidence>
<keyword evidence="6 15" id="KW-0547">Nucleotide-binding</keyword>
<feature type="region of interest" description="Disordered" evidence="17">
    <location>
        <begin position="102"/>
        <end position="145"/>
    </location>
</feature>
<keyword evidence="15" id="KW-0832">Ubl conjugation</keyword>
<dbReference type="Gene3D" id="3.40.50.300">
    <property type="entry name" value="P-loop containing nucleotide triphosphate hydrolases"/>
    <property type="match status" value="1"/>
</dbReference>
<evidence type="ECO:0000313" key="19">
    <source>
        <dbReference type="EMBL" id="AGM75105.1"/>
    </source>
</evidence>
<sequence>MADKGKKVLDDWVITEAECSDLEDEWEELDSEDVVEDLIDDGSICEGNSRELFQQQELTNSDYQLQLLKRKFIHSPESKAIQSLSPRLSAISISPRSTKKAKKQLFSQSEPSSQNDSGVEESLNNEADGSFEQGTHTPQVDENGNDTVEDIVNQLLIDSNRKSTMLCKFKECMGVSFAELTRPFKSDKTCSQEWVVVIFGVFERLFEGSKTLLQVHCNFYMLSRLFINDDSTMTVLLVSLKAQKSRETLHKMIKSIFFCRDEQLMSEPPRVRSVPAALFWYKRSFTGLAFVHGAMPVWVTRQTELDHQMAAVKAFELSAMIQWAYDNDLTEESQIAYQYALLGDVDENAMAFLATNSQAKHVKDCAQMVRYYKRAEMQKMTMSEWIYKRCKLVEEEGNWKEIVNFLRSQNIEFIRFLSALKTLLQGVPKKNCLVLYGPPNTGKSMFAMSLLKFLGGKVISFVNSKSQFWLQPLADAKIGLLDDATGPCWDYFDIYLRNALDGNPVSLDCKHRAPMQLKFPPLLITTNINVAEDNKLAFLHSRLQSFTFRTIFEFDEDGSPAYQLNDQNWKSFFTRFWSTLELSDQEDEGDDGDPETTLRLSSKRVAESL</sequence>
<dbReference type="InterPro" id="IPR046935">
    <property type="entry name" value="PPV_E1_DBD_sf"/>
</dbReference>
<keyword evidence="10 15" id="KW-0238">DNA-binding</keyword>
<evidence type="ECO:0000256" key="15">
    <source>
        <dbReference type="HAMAP-Rule" id="MF_04000"/>
    </source>
</evidence>
<feature type="short sequence motif" description="Nuclear export signal" evidence="15">
    <location>
        <begin position="84"/>
        <end position="93"/>
    </location>
</feature>
<evidence type="ECO:0000256" key="14">
    <source>
        <dbReference type="ARBA" id="ARBA00093297"/>
    </source>
</evidence>
<dbReference type="Gene3D" id="1.10.10.510">
    <property type="entry name" value="Zinc finger, large T-antigen D1 domain"/>
    <property type="match status" value="1"/>
</dbReference>
<feature type="short sequence motif" description="Nuclear localization signal" evidence="15">
    <location>
        <begin position="69"/>
        <end position="71"/>
    </location>
</feature>
<comment type="caution">
    <text evidence="15">Lacks conserved residue(s) required for the propagation of feature annotation.</text>
</comment>
<comment type="catalytic activity">
    <reaction evidence="12 15">
        <text>Couples ATP hydrolysis with the unwinding of duplex DNA by translocating in the 3'-5' direction.</text>
        <dbReference type="EC" id="5.6.2.4"/>
    </reaction>
</comment>
<feature type="binding site" evidence="15">
    <location>
        <begin position="437"/>
        <end position="444"/>
    </location>
    <ligand>
        <name>ATP</name>
        <dbReference type="ChEBI" id="CHEBI:30616"/>
    </ligand>
</feature>
<keyword evidence="11 15" id="KW-0413">Isomerase</keyword>
<evidence type="ECO:0000256" key="12">
    <source>
        <dbReference type="ARBA" id="ARBA00034617"/>
    </source>
</evidence>
<dbReference type="Proteomes" id="UP000113835">
    <property type="component" value="Segment"/>
</dbReference>
<evidence type="ECO:0000256" key="4">
    <source>
        <dbReference type="ARBA" id="ARBA00022562"/>
    </source>
</evidence>
<dbReference type="InterPro" id="IPR014015">
    <property type="entry name" value="Helicase_SF3_DNA-vir"/>
</dbReference>
<feature type="compositionally biased region" description="Acidic residues" evidence="17">
    <location>
        <begin position="584"/>
        <end position="594"/>
    </location>
</feature>
<keyword evidence="4 15" id="KW-1048">Host nucleus</keyword>
<feature type="modified residue" description="Phosphoserine; by host" evidence="15">
    <location>
        <position position="75"/>
    </location>
</feature>
<dbReference type="EC" id="5.6.2.4" evidence="15 16"/>
<feature type="region of interest" description="Disordered" evidence="17">
    <location>
        <begin position="584"/>
        <end position="609"/>
    </location>
</feature>
<dbReference type="InterPro" id="IPR027417">
    <property type="entry name" value="P-loop_NTPase"/>
</dbReference>
<organism evidence="19 20">
    <name type="scientific">Talpa europaea papillomavirus 1</name>
    <dbReference type="NCBI Taxonomy" id="1338506"/>
    <lineage>
        <taxon>Viruses</taxon>
        <taxon>Monodnaviria</taxon>
        <taxon>Shotokuvirae</taxon>
        <taxon>Cossaviricota</taxon>
        <taxon>Papovaviricetes</taxon>
        <taxon>Zurhausenvirales</taxon>
        <taxon>Papillomaviridae</taxon>
        <taxon>Firstpapillomavirinae</taxon>
        <taxon>Dyophipapillomavirus</taxon>
        <taxon>Dyophipapillomavirus 1</taxon>
    </lineage>
</organism>
<dbReference type="InterPro" id="IPR037102">
    <property type="entry name" value="Znf_lg_T-Ag_D1_dom_sf"/>
</dbReference>
<keyword evidence="9 15" id="KW-0067">ATP-binding</keyword>
<dbReference type="Pfam" id="PF00524">
    <property type="entry name" value="PPV_E1_N"/>
    <property type="match status" value="1"/>
</dbReference>
<dbReference type="GO" id="GO:0006260">
    <property type="term" value="P:DNA replication"/>
    <property type="evidence" value="ECO:0007669"/>
    <property type="project" value="UniProtKB-UniRule"/>
</dbReference>
<dbReference type="EMBL" id="KC460986">
    <property type="protein sequence ID" value="AGM75105.1"/>
    <property type="molecule type" value="Genomic_DNA"/>
</dbReference>
<evidence type="ECO:0000256" key="3">
    <source>
        <dbReference type="ARBA" id="ARBA00022553"/>
    </source>
</evidence>
<comment type="PTM">
    <text evidence="15">Phosphorylated.</text>
</comment>
<dbReference type="PIRSF" id="PIRSF003383">
    <property type="entry name" value="Rep_E1_papillomaV"/>
    <property type="match status" value="1"/>
</dbReference>
<evidence type="ECO:0000256" key="17">
    <source>
        <dbReference type="SAM" id="MobiDB-lite"/>
    </source>
</evidence>
<keyword evidence="15" id="KW-1017">Isopeptide bond</keyword>
<evidence type="ECO:0000256" key="5">
    <source>
        <dbReference type="ARBA" id="ARBA00022705"/>
    </source>
</evidence>
<evidence type="ECO:0000256" key="16">
    <source>
        <dbReference type="PIRNR" id="PIRNR003383"/>
    </source>
</evidence>
<feature type="modified residue" description="Phosphoserine; by host" evidence="15">
    <location>
        <position position="85"/>
    </location>
</feature>
<dbReference type="InterPro" id="IPR016393">
    <property type="entry name" value="Rep_E1_papillomaV"/>
</dbReference>
<evidence type="ECO:0000259" key="18">
    <source>
        <dbReference type="PROSITE" id="PS51206"/>
    </source>
</evidence>
<evidence type="ECO:0000256" key="13">
    <source>
        <dbReference type="ARBA" id="ARBA00048988"/>
    </source>
</evidence>
<keyword evidence="2 15" id="KW-0244">Early protein</keyword>
<dbReference type="PROSITE" id="PS51206">
    <property type="entry name" value="SF3_HELICASE_1"/>
    <property type="match status" value="1"/>
</dbReference>
<dbReference type="GO" id="GO:0043138">
    <property type="term" value="F:3'-5' DNA helicase activity"/>
    <property type="evidence" value="ECO:0007669"/>
    <property type="project" value="UniProtKB-UniRule"/>
</dbReference>
<dbReference type="Pfam" id="PF20450">
    <property type="entry name" value="PPV_E1_DBD"/>
    <property type="match status" value="1"/>
</dbReference>